<dbReference type="EMBL" id="HACA01023897">
    <property type="protein sequence ID" value="CDW41258.1"/>
    <property type="molecule type" value="Transcribed_RNA"/>
</dbReference>
<dbReference type="AlphaFoldDB" id="A0A0K2USK5"/>
<organism evidence="1">
    <name type="scientific">Lepeophtheirus salmonis</name>
    <name type="common">Salmon louse</name>
    <name type="synonym">Caligus salmonis</name>
    <dbReference type="NCBI Taxonomy" id="72036"/>
    <lineage>
        <taxon>Eukaryota</taxon>
        <taxon>Metazoa</taxon>
        <taxon>Ecdysozoa</taxon>
        <taxon>Arthropoda</taxon>
        <taxon>Crustacea</taxon>
        <taxon>Multicrustacea</taxon>
        <taxon>Hexanauplia</taxon>
        <taxon>Copepoda</taxon>
        <taxon>Siphonostomatoida</taxon>
        <taxon>Caligidae</taxon>
        <taxon>Lepeophtheirus</taxon>
    </lineage>
</organism>
<evidence type="ECO:0000313" key="1">
    <source>
        <dbReference type="EMBL" id="CDW41258.1"/>
    </source>
</evidence>
<reference evidence="1" key="1">
    <citation type="submission" date="2014-05" db="EMBL/GenBank/DDBJ databases">
        <authorList>
            <person name="Chronopoulou M."/>
        </authorList>
    </citation>
    <scope>NUCLEOTIDE SEQUENCE</scope>
    <source>
        <tissue evidence="1">Whole organism</tissue>
    </source>
</reference>
<sequence length="27" mass="3073">MVACFFGKTGHVEAIPLEHRRTINCEL</sequence>
<accession>A0A0K2USK5</accession>
<protein>
    <submittedName>
        <fullName evidence="1">Mariner transposase [Bombyx mori]</fullName>
    </submittedName>
</protein>
<proteinExistence type="predicted"/>
<name>A0A0K2USK5_LEPSM</name>